<organism evidence="1 2">
    <name type="scientific">Chenggangzhangella methanolivorans</name>
    <dbReference type="NCBI Taxonomy" id="1437009"/>
    <lineage>
        <taxon>Bacteria</taxon>
        <taxon>Pseudomonadati</taxon>
        <taxon>Pseudomonadota</taxon>
        <taxon>Alphaproteobacteria</taxon>
        <taxon>Hyphomicrobiales</taxon>
        <taxon>Methylopilaceae</taxon>
        <taxon>Chenggangzhangella</taxon>
    </lineage>
</organism>
<evidence type="ECO:0000313" key="2">
    <source>
        <dbReference type="Proteomes" id="UP000825701"/>
    </source>
</evidence>
<protein>
    <submittedName>
        <fullName evidence="1">Uncharacterized protein</fullName>
    </submittedName>
</protein>
<name>A0A9E6RGE1_9HYPH</name>
<dbReference type="EMBL" id="CP081869">
    <property type="protein sequence ID" value="QZO00951.1"/>
    <property type="molecule type" value="Genomic_DNA"/>
</dbReference>
<accession>A0A9E6RGE1</accession>
<gene>
    <name evidence="1" type="ORF">K6K41_04875</name>
</gene>
<reference evidence="1" key="1">
    <citation type="submission" date="2021-08" db="EMBL/GenBank/DDBJ databases">
        <authorList>
            <person name="Zhang H."/>
            <person name="Xu M."/>
            <person name="Yu Z."/>
            <person name="Yang L."/>
            <person name="Cai Y."/>
        </authorList>
    </citation>
    <scope>NUCLEOTIDE SEQUENCE</scope>
    <source>
        <strain evidence="1">CHL1</strain>
    </source>
</reference>
<dbReference type="AlphaFoldDB" id="A0A9E6RGE1"/>
<evidence type="ECO:0000313" key="1">
    <source>
        <dbReference type="EMBL" id="QZO00951.1"/>
    </source>
</evidence>
<dbReference type="KEGG" id="cmet:K6K41_04875"/>
<dbReference type="RefSeq" id="WP_261404166.1">
    <property type="nucleotide sequence ID" value="NZ_CP081869.1"/>
</dbReference>
<keyword evidence="2" id="KW-1185">Reference proteome</keyword>
<sequence length="61" mass="6797">MTELSAEERDTLNQLVVRDAFGVFDGETLSNLHARGLVAFSLDGWEVTQLGLLSIDQRVYV</sequence>
<dbReference type="Proteomes" id="UP000825701">
    <property type="component" value="Chromosome"/>
</dbReference>
<proteinExistence type="predicted"/>